<gene>
    <name evidence="1" type="ORF">I4F81_006305</name>
</gene>
<organism evidence="1 2">
    <name type="scientific">Pyropia yezoensis</name>
    <name type="common">Susabi-nori</name>
    <name type="synonym">Porphyra yezoensis</name>
    <dbReference type="NCBI Taxonomy" id="2788"/>
    <lineage>
        <taxon>Eukaryota</taxon>
        <taxon>Rhodophyta</taxon>
        <taxon>Bangiophyceae</taxon>
        <taxon>Bangiales</taxon>
        <taxon>Bangiaceae</taxon>
        <taxon>Pyropia</taxon>
    </lineage>
</organism>
<protein>
    <submittedName>
        <fullName evidence="1">Uncharacterized protein</fullName>
    </submittedName>
</protein>
<accession>A0ACC3C1X1</accession>
<sequence>MRTSRPAPVAAAFGDLKRGLATVSAAEWAALPEAGDRKAKRPRLPDRITAMPDAMALAAAERYAVPTGGAVGGGGGGLGSAGGGGGGSTDLAQVGAGRSSMLSQRLDRAGAATPAGRAGGGATPGGAPSVDPAGYLTDLASVAGGGRGADASGVGDLRKARSLLRSVTGANPTYAAGWIAAARLEEAAGRHAEARAVASRGCAACPREEEMWLETARLRRGEPLPAGGGAGGVGVATPGGVTTTTTGGGGAATVVAPAAGAATPGAATAAGGSVGAAAAAAAAAGTPPAAPVFSRAGDDAAKRVLASAVRHLPRSVRIWLAAAALEAHPPAARRVLRKALELIPSSARLWRAAVEREPPASARPLLATAVECVPGAVDLWLALAAASPPVDARGVLNRARAACPAERAVWLAAARLEEGEARAAARLAAAGGGDACGGGGGGDAAAANGGAAAPPPGGDRVAAVVAKGVTTLSVAGSLVSRAEWLAEAVVAERAGYPWVAAALVAAALPLGVEAADRRARWAADAAAAEAAPPSDAAALAAAGAPAAAVVDGASGEPDASSPPPPPPDGAAVPVGVVRAMHAALAGAFPAKADVWLSWAEFEARVGGRATATAAPAATAPTAAADAATGGGDGGGGDAGASPPTAGVLPVLGRAVRFCPTEPTLWLMAAKAAWAGGANPAAARSLLARAVAANEGAAELWLAAAKVEAAAREWDRGRALLRRAADAVPSARVYMKAALLEREYGAAWHTRRRTPAAAAAARALLATALSPGSPHPRLAASPPLYLALAAAHAAAGAAPAAAAVLARGVQAVPASEGLRLAAADLAAATSGAAAAEAAWSRAAQALAPAAAAAAAAASAAATTAAMSGAAPSGSAPAAAVTVPGGGVWAARAPGRAAASTVQTLRLVGGWVTEGGGWRVHPVWDLMA</sequence>
<reference evidence="1" key="1">
    <citation type="submission" date="2019-11" db="EMBL/GenBank/DDBJ databases">
        <title>Nori genome reveals adaptations in red seaweeds to the harsh intertidal environment.</title>
        <authorList>
            <person name="Wang D."/>
            <person name="Mao Y."/>
        </authorList>
    </citation>
    <scope>NUCLEOTIDE SEQUENCE</scope>
    <source>
        <tissue evidence="1">Gametophyte</tissue>
    </source>
</reference>
<comment type="caution">
    <text evidence="1">The sequence shown here is derived from an EMBL/GenBank/DDBJ whole genome shotgun (WGS) entry which is preliminary data.</text>
</comment>
<name>A0ACC3C1X1_PYRYE</name>
<keyword evidence="2" id="KW-1185">Reference proteome</keyword>
<evidence type="ECO:0000313" key="2">
    <source>
        <dbReference type="Proteomes" id="UP000798662"/>
    </source>
</evidence>
<dbReference type="Proteomes" id="UP000798662">
    <property type="component" value="Chromosome 2"/>
</dbReference>
<proteinExistence type="predicted"/>
<dbReference type="EMBL" id="CM020619">
    <property type="protein sequence ID" value="KAK1863751.1"/>
    <property type="molecule type" value="Genomic_DNA"/>
</dbReference>
<evidence type="ECO:0000313" key="1">
    <source>
        <dbReference type="EMBL" id="KAK1863751.1"/>
    </source>
</evidence>